<protein>
    <submittedName>
        <fullName evidence="3">Uncharacterized protein</fullName>
    </submittedName>
</protein>
<reference evidence="3" key="1">
    <citation type="submission" date="2024-02" db="EMBL/GenBank/DDBJ databases">
        <authorList>
            <consortium name="ELIXIR-Norway"/>
            <consortium name="Elixir Norway"/>
        </authorList>
    </citation>
    <scope>NUCLEOTIDE SEQUENCE</scope>
</reference>
<sequence length="486" mass="53677">MGSYSVQIIGSSSVQIRPFPLEISSVVAMQVQFSSTVSRPPGGTTKLCSLHKSRPSNSHRKKLASKTVVAALHDHLYLKRATIAQGFPTFTASQVASQQNLDPSCGVQPEQQSGMMAHGSQSPEELREQLEALQKECKDVWAQANSARARFMRLTDVVEQLRARAAKDVQIGNEASARDLLREKQKVMKALENSKSRAQLLEELSIKLNVAISRKETQLIAALSCARLDLTNEEPDNMNVHVISPKVSVTIDKEASFQEVVDETEDGKGQQTKSLQEDQPEDLRVNETDMVDDLLGMSPERELRIDGTGGNDHDSCNNNPCANDSKPFVVAPLTLHMRTEDPSPISALQYAATASVSVNDSEYATASQTSIESIPTTTLGNNSNVFTRSGNIKISEEIKTQEVDNVSDLLVESTEEEITKASRVADFNGVPFEAYMGNLNEVLEHVELQLQRYLEVGREQDLIPERNGMVESVRELLELVRIMRSR</sequence>
<evidence type="ECO:0000256" key="2">
    <source>
        <dbReference type="SAM" id="MobiDB-lite"/>
    </source>
</evidence>
<dbReference type="PANTHER" id="PTHR37174">
    <property type="entry name" value="FORKHEAD-ASSOCIATED DOMAIN PROTEIN"/>
    <property type="match status" value="1"/>
</dbReference>
<evidence type="ECO:0000256" key="1">
    <source>
        <dbReference type="SAM" id="Coils"/>
    </source>
</evidence>
<dbReference type="Proteomes" id="UP001497512">
    <property type="component" value="Chromosome 17"/>
</dbReference>
<keyword evidence="1" id="KW-0175">Coiled coil</keyword>
<gene>
    <name evidence="3" type="ORF">CSSPTR1EN2_LOCUS9257</name>
</gene>
<dbReference type="EMBL" id="OZ019909">
    <property type="protein sequence ID" value="CAK9208586.1"/>
    <property type="molecule type" value="Genomic_DNA"/>
</dbReference>
<name>A0ABP0U290_9BRYO</name>
<organism evidence="3 4">
    <name type="scientific">Sphagnum troendelagicum</name>
    <dbReference type="NCBI Taxonomy" id="128251"/>
    <lineage>
        <taxon>Eukaryota</taxon>
        <taxon>Viridiplantae</taxon>
        <taxon>Streptophyta</taxon>
        <taxon>Embryophyta</taxon>
        <taxon>Bryophyta</taxon>
        <taxon>Sphagnophytina</taxon>
        <taxon>Sphagnopsida</taxon>
        <taxon>Sphagnales</taxon>
        <taxon>Sphagnaceae</taxon>
        <taxon>Sphagnum</taxon>
    </lineage>
</organism>
<evidence type="ECO:0000313" key="3">
    <source>
        <dbReference type="EMBL" id="CAK9208586.1"/>
    </source>
</evidence>
<feature type="region of interest" description="Disordered" evidence="2">
    <location>
        <begin position="261"/>
        <end position="281"/>
    </location>
</feature>
<evidence type="ECO:0000313" key="4">
    <source>
        <dbReference type="Proteomes" id="UP001497512"/>
    </source>
</evidence>
<dbReference type="PANTHER" id="PTHR37174:SF2">
    <property type="entry name" value="FORKHEAD-ASSOCIATED DOMAIN PROTEIN"/>
    <property type="match status" value="1"/>
</dbReference>
<keyword evidence="4" id="KW-1185">Reference proteome</keyword>
<proteinExistence type="predicted"/>
<accession>A0ABP0U290</accession>
<feature type="coiled-coil region" evidence="1">
    <location>
        <begin position="144"/>
        <end position="204"/>
    </location>
</feature>